<accession>A0A2M8KSI9</accession>
<name>A0A2M8KSI9_9BACT</name>
<feature type="region of interest" description="Disordered" evidence="1">
    <location>
        <begin position="73"/>
        <end position="92"/>
    </location>
</feature>
<dbReference type="AlphaFoldDB" id="A0A2M8KSI9"/>
<dbReference type="SUPFAM" id="SSF49464">
    <property type="entry name" value="Carboxypeptidase regulatory domain-like"/>
    <property type="match status" value="1"/>
</dbReference>
<sequence length="243" mass="26579">MFRILDKSYDEVNTLLANSANGILTLPHVRSYTGQYGVDDFHYFFVLQKIVQANPTPTPQGGQEAGQTDDPALRLASFTPTPTPAPTQAASGDSTDCVSIYWDPMGKVADTQYLEPIEKATVTLKNKNALGSIALFTLPNNALFENPFTTGVDGSYSFFVPAGTYYLSVQKQNFTFPITAQSLLNAKQKLLSQDPAGEYIDTSKLYNNSSEPIVEKEGVTEVRNILMEPPQGYQGVKPAIVSY</sequence>
<feature type="non-terminal residue" evidence="2">
    <location>
        <position position="243"/>
    </location>
</feature>
<evidence type="ECO:0000313" key="2">
    <source>
        <dbReference type="EMBL" id="PJE62887.1"/>
    </source>
</evidence>
<dbReference type="Proteomes" id="UP000229554">
    <property type="component" value="Unassembled WGS sequence"/>
</dbReference>
<gene>
    <name evidence="2" type="ORF">COU88_02545</name>
</gene>
<organism evidence="2 3">
    <name type="scientific">Candidatus Roizmanbacteria bacterium CG10_big_fil_rev_8_21_14_0_10_39_6</name>
    <dbReference type="NCBI Taxonomy" id="1974853"/>
    <lineage>
        <taxon>Bacteria</taxon>
        <taxon>Candidatus Roizmaniibacteriota</taxon>
    </lineage>
</organism>
<proteinExistence type="predicted"/>
<dbReference type="EMBL" id="PFED01000110">
    <property type="protein sequence ID" value="PJE62887.1"/>
    <property type="molecule type" value="Genomic_DNA"/>
</dbReference>
<evidence type="ECO:0000256" key="1">
    <source>
        <dbReference type="SAM" id="MobiDB-lite"/>
    </source>
</evidence>
<dbReference type="Gene3D" id="2.60.40.1120">
    <property type="entry name" value="Carboxypeptidase-like, regulatory domain"/>
    <property type="match status" value="1"/>
</dbReference>
<comment type="caution">
    <text evidence="2">The sequence shown here is derived from an EMBL/GenBank/DDBJ whole genome shotgun (WGS) entry which is preliminary data.</text>
</comment>
<reference evidence="3" key="1">
    <citation type="submission" date="2017-09" db="EMBL/GenBank/DDBJ databases">
        <title>Depth-based differentiation of microbial function through sediment-hosted aquifers and enrichment of novel symbionts in the deep terrestrial subsurface.</title>
        <authorList>
            <person name="Probst A.J."/>
            <person name="Ladd B."/>
            <person name="Jarett J.K."/>
            <person name="Geller-Mcgrath D.E."/>
            <person name="Sieber C.M.K."/>
            <person name="Emerson J.B."/>
            <person name="Anantharaman K."/>
            <person name="Thomas B.C."/>
            <person name="Malmstrom R."/>
            <person name="Stieglmeier M."/>
            <person name="Klingl A."/>
            <person name="Woyke T."/>
            <person name="Ryan C.M."/>
            <person name="Banfield J.F."/>
        </authorList>
    </citation>
    <scope>NUCLEOTIDE SEQUENCE [LARGE SCALE GENOMIC DNA]</scope>
</reference>
<dbReference type="InterPro" id="IPR008969">
    <property type="entry name" value="CarboxyPept-like_regulatory"/>
</dbReference>
<protein>
    <submittedName>
        <fullName evidence="2">Uncharacterized protein</fullName>
    </submittedName>
</protein>
<evidence type="ECO:0000313" key="3">
    <source>
        <dbReference type="Proteomes" id="UP000229554"/>
    </source>
</evidence>